<accession>A0AAV6FGU2</accession>
<proteinExistence type="predicted"/>
<dbReference type="AlphaFoldDB" id="A0AAV6FGU2"/>
<feature type="region of interest" description="Disordered" evidence="1">
    <location>
        <begin position="1"/>
        <end position="27"/>
    </location>
</feature>
<comment type="caution">
    <text evidence="2">The sequence shown here is derived from an EMBL/GenBank/DDBJ whole genome shotgun (WGS) entry which is preliminary data.</text>
</comment>
<evidence type="ECO:0000256" key="1">
    <source>
        <dbReference type="SAM" id="MobiDB-lite"/>
    </source>
</evidence>
<dbReference type="EMBL" id="JADWDJ010000023">
    <property type="protein sequence ID" value="KAG5262024.1"/>
    <property type="molecule type" value="Genomic_DNA"/>
</dbReference>
<name>A0AAV6FGU2_9TELE</name>
<protein>
    <submittedName>
        <fullName evidence="2">Uncharacterized protein</fullName>
    </submittedName>
</protein>
<organism evidence="2 3">
    <name type="scientific">Alosa alosa</name>
    <name type="common">allis shad</name>
    <dbReference type="NCBI Taxonomy" id="278164"/>
    <lineage>
        <taxon>Eukaryota</taxon>
        <taxon>Metazoa</taxon>
        <taxon>Chordata</taxon>
        <taxon>Craniata</taxon>
        <taxon>Vertebrata</taxon>
        <taxon>Euteleostomi</taxon>
        <taxon>Actinopterygii</taxon>
        <taxon>Neopterygii</taxon>
        <taxon>Teleostei</taxon>
        <taxon>Clupei</taxon>
        <taxon>Clupeiformes</taxon>
        <taxon>Clupeoidei</taxon>
        <taxon>Clupeidae</taxon>
        <taxon>Alosa</taxon>
    </lineage>
</organism>
<evidence type="ECO:0000313" key="3">
    <source>
        <dbReference type="Proteomes" id="UP000823561"/>
    </source>
</evidence>
<reference evidence="2" key="1">
    <citation type="submission" date="2020-10" db="EMBL/GenBank/DDBJ databases">
        <title>Chromosome-scale genome assembly of the Allis shad, Alosa alosa.</title>
        <authorList>
            <person name="Margot Z."/>
            <person name="Christophe K."/>
            <person name="Cabau C."/>
            <person name="Louis A."/>
            <person name="Berthelot C."/>
            <person name="Parey E."/>
            <person name="Roest Crollius H."/>
            <person name="Montfort J."/>
            <person name="Robinson-Rechavi M."/>
            <person name="Bucao C."/>
            <person name="Bouchez O."/>
            <person name="Gislard M."/>
            <person name="Lluch J."/>
            <person name="Milhes M."/>
            <person name="Lampietro C."/>
            <person name="Lopez Roques C."/>
            <person name="Donnadieu C."/>
            <person name="Braasch I."/>
            <person name="Desvignes T."/>
            <person name="Postlethwait J."/>
            <person name="Bobe J."/>
            <person name="Guiguen Y."/>
        </authorList>
    </citation>
    <scope>NUCLEOTIDE SEQUENCE</scope>
    <source>
        <strain evidence="2">M-15738</strain>
        <tissue evidence="2">Blood</tissue>
    </source>
</reference>
<keyword evidence="3" id="KW-1185">Reference proteome</keyword>
<dbReference type="Proteomes" id="UP000823561">
    <property type="component" value="Chromosome 23"/>
</dbReference>
<gene>
    <name evidence="2" type="ORF">AALO_G00291270</name>
</gene>
<evidence type="ECO:0000313" key="2">
    <source>
        <dbReference type="EMBL" id="KAG5262024.1"/>
    </source>
</evidence>
<sequence length="239" mass="26545">MRSPSVPMAETPLARSAEAGSPPRPPGAPSAWLIAVATARWWGDVRWPRVVFWRTCSDLLGSVPAFVSPIFAPSAVASAYRLTALVEERSTRSMQGEEPRVRPGPARRPCVGAVMNGSLDKHNWMLRSPGWFRMEQNRTPLCSAARAGPTGHRRWFGEGGYYDLSLFLSLSLYRPTHKKRRSSSVQCFRDASETQASVSCGSHSPLITDIPANKQQGTPQHETASFENHWQFLKNKDVK</sequence>